<sequence>MSTQRPPEDAPEQHAPDRPRQRRSTIIAASVAAAVLLAGGGGAYWASTAGDGSSAPAAGDPPPLRLDGYGGAAEGPGVAPGEPDPAGRTYVAEGELPDGPDAAPVHHPRGEVGRAAAERLARALDVPGPARLAGDTWKFGPLRDATGPKLDVARNAPGTWTYQRFGPGGSDDCAEPPAGPEKKEQDGPGKGSGSDSSSSSAKCPVPPDGPAEGEPVSEAEAKRAAGPVLKAAGLADAALDAGTAMGAVRVVNAEPVVDDLPTYGWHTGLRIGPGGDVVGGSGHLAKLEKGPEYPVLGAEEALERLNGSAGGGRVGIGGCASAVPHADGSEPGSPPCGEPATAPSTLPAPVRSGQDDPAQDGPTGESSGGEDTEQSEPGRSTPAKPEPATVRKAVFGYAAHFVAGKQALVPAWLFAVEAPGAGEGDTFTVTYPAVKPEHIAGNGGSSAPGDRPTSGPAEPGEPGGDEALTRVETYSADGRKLTVHFWGGVCTDYELSAESTEQLVTVRITGTEKEPGRACVKMAKMMKETVELKEPLGDRRVVDAADGERVPRKE</sequence>
<comment type="caution">
    <text evidence="3">The sequence shown here is derived from an EMBL/GenBank/DDBJ whole genome shotgun (WGS) entry which is preliminary data.</text>
</comment>
<keyword evidence="2" id="KW-0472">Membrane</keyword>
<feature type="region of interest" description="Disordered" evidence="1">
    <location>
        <begin position="140"/>
        <end position="222"/>
    </location>
</feature>
<dbReference type="OrthoDB" id="3830613at2"/>
<evidence type="ECO:0008006" key="5">
    <source>
        <dbReference type="Google" id="ProtNLM"/>
    </source>
</evidence>
<feature type="compositionally biased region" description="Low complexity" evidence="1">
    <location>
        <begin position="49"/>
        <end position="58"/>
    </location>
</feature>
<dbReference type="AlphaFoldDB" id="A0A3M8FDF6"/>
<feature type="compositionally biased region" description="Basic and acidic residues" evidence="1">
    <location>
        <begin position="1"/>
        <end position="19"/>
    </location>
</feature>
<feature type="region of interest" description="Disordered" evidence="1">
    <location>
        <begin position="322"/>
        <end position="387"/>
    </location>
</feature>
<feature type="transmembrane region" description="Helical" evidence="2">
    <location>
        <begin position="26"/>
        <end position="46"/>
    </location>
</feature>
<evidence type="ECO:0000256" key="2">
    <source>
        <dbReference type="SAM" id="Phobius"/>
    </source>
</evidence>
<feature type="region of interest" description="Disordered" evidence="1">
    <location>
        <begin position="43"/>
        <end position="108"/>
    </location>
</feature>
<keyword evidence="2" id="KW-0812">Transmembrane</keyword>
<accession>A0A3M8FDF6</accession>
<evidence type="ECO:0000313" key="3">
    <source>
        <dbReference type="EMBL" id="RKM99120.1"/>
    </source>
</evidence>
<reference evidence="3 4" key="1">
    <citation type="journal article" date="2014" name="Genome Announc.">
        <title>Draft Genome Sequence of Streptomyces fradiae ATCC 19609, a Strain Highly Sensitive to Antibiotics.</title>
        <authorList>
            <person name="Bekker O.B."/>
            <person name="Klimina K.M."/>
            <person name="Vatlin A.A."/>
            <person name="Zakharevich N.V."/>
            <person name="Kasianov A.S."/>
            <person name="Danilenko V.N."/>
        </authorList>
    </citation>
    <scope>NUCLEOTIDE SEQUENCE [LARGE SCALE GENOMIC DNA]</scope>
    <source>
        <strain evidence="3 4">ATCC 19609</strain>
    </source>
</reference>
<keyword evidence="2" id="KW-1133">Transmembrane helix</keyword>
<dbReference type="Proteomes" id="UP000028058">
    <property type="component" value="Unassembled WGS sequence"/>
</dbReference>
<evidence type="ECO:0000256" key="1">
    <source>
        <dbReference type="SAM" id="MobiDB-lite"/>
    </source>
</evidence>
<proteinExistence type="predicted"/>
<feature type="region of interest" description="Disordered" evidence="1">
    <location>
        <begin position="438"/>
        <end position="466"/>
    </location>
</feature>
<feature type="region of interest" description="Disordered" evidence="1">
    <location>
        <begin position="1"/>
        <end position="25"/>
    </location>
</feature>
<name>A0A3M8FDF6_9ACTN</name>
<protein>
    <recommendedName>
        <fullName evidence="5">Large membrane protein</fullName>
    </recommendedName>
</protein>
<feature type="compositionally biased region" description="Low complexity" evidence="1">
    <location>
        <begin position="75"/>
        <end position="87"/>
    </location>
</feature>
<gene>
    <name evidence="3" type="ORF">SFRA_002670</name>
</gene>
<dbReference type="EMBL" id="JNAD02000001">
    <property type="protein sequence ID" value="RKM99120.1"/>
    <property type="molecule type" value="Genomic_DNA"/>
</dbReference>
<keyword evidence="4" id="KW-1185">Reference proteome</keyword>
<evidence type="ECO:0000313" key="4">
    <source>
        <dbReference type="Proteomes" id="UP000028058"/>
    </source>
</evidence>
<organism evidence="3 4">
    <name type="scientific">Streptomyces xinghaiensis</name>
    <dbReference type="NCBI Taxonomy" id="1038928"/>
    <lineage>
        <taxon>Bacteria</taxon>
        <taxon>Bacillati</taxon>
        <taxon>Actinomycetota</taxon>
        <taxon>Actinomycetes</taxon>
        <taxon>Kitasatosporales</taxon>
        <taxon>Streptomycetaceae</taxon>
        <taxon>Streptomyces</taxon>
    </lineage>
</organism>
<dbReference type="RefSeq" id="WP_043470592.1">
    <property type="nucleotide sequence ID" value="NZ_CP134822.1"/>
</dbReference>